<dbReference type="Proteomes" id="UP000093757">
    <property type="component" value="Unassembled WGS sequence"/>
</dbReference>
<proteinExistence type="predicted"/>
<dbReference type="GO" id="GO:0052621">
    <property type="term" value="F:diguanylate cyclase activity"/>
    <property type="evidence" value="ECO:0007669"/>
    <property type="project" value="TreeGrafter"/>
</dbReference>
<keyword evidence="1" id="KW-0812">Transmembrane</keyword>
<comment type="caution">
    <text evidence="3">The sequence shown here is derived from an EMBL/GenBank/DDBJ whole genome shotgun (WGS) entry which is preliminary data.</text>
</comment>
<dbReference type="PROSITE" id="PS50887">
    <property type="entry name" value="GGDEF"/>
    <property type="match status" value="1"/>
</dbReference>
<dbReference type="GO" id="GO:0043709">
    <property type="term" value="P:cell adhesion involved in single-species biofilm formation"/>
    <property type="evidence" value="ECO:0007669"/>
    <property type="project" value="TreeGrafter"/>
</dbReference>
<dbReference type="GO" id="GO:1902201">
    <property type="term" value="P:negative regulation of bacterial-type flagellum-dependent cell motility"/>
    <property type="evidence" value="ECO:0007669"/>
    <property type="project" value="TreeGrafter"/>
</dbReference>
<feature type="transmembrane region" description="Helical" evidence="1">
    <location>
        <begin position="159"/>
        <end position="184"/>
    </location>
</feature>
<dbReference type="Gene3D" id="3.30.70.270">
    <property type="match status" value="1"/>
</dbReference>
<accession>A0A1A6BDL5</accession>
<dbReference type="PANTHER" id="PTHR45138">
    <property type="entry name" value="REGULATORY COMPONENTS OF SENSORY TRANSDUCTION SYSTEM"/>
    <property type="match status" value="1"/>
</dbReference>
<evidence type="ECO:0000256" key="1">
    <source>
        <dbReference type="SAM" id="Phobius"/>
    </source>
</evidence>
<dbReference type="SUPFAM" id="SSF55073">
    <property type="entry name" value="Nucleotide cyclase"/>
    <property type="match status" value="1"/>
</dbReference>
<organism evidence="3 4">
    <name type="scientific">Mycobacterium gordonae</name>
    <dbReference type="NCBI Taxonomy" id="1778"/>
    <lineage>
        <taxon>Bacteria</taxon>
        <taxon>Bacillati</taxon>
        <taxon>Actinomycetota</taxon>
        <taxon>Actinomycetes</taxon>
        <taxon>Mycobacteriales</taxon>
        <taxon>Mycobacteriaceae</taxon>
        <taxon>Mycobacterium</taxon>
    </lineage>
</organism>
<dbReference type="RefSeq" id="WP_065135310.1">
    <property type="nucleotide sequence ID" value="NZ_JANFXG010000081.1"/>
</dbReference>
<keyword evidence="1" id="KW-0472">Membrane</keyword>
<dbReference type="GO" id="GO:0005886">
    <property type="term" value="C:plasma membrane"/>
    <property type="evidence" value="ECO:0007669"/>
    <property type="project" value="TreeGrafter"/>
</dbReference>
<dbReference type="InterPro" id="IPR043128">
    <property type="entry name" value="Rev_trsase/Diguanyl_cyclase"/>
</dbReference>
<keyword evidence="1" id="KW-1133">Transmembrane helix</keyword>
<reference evidence="3 4" key="1">
    <citation type="submission" date="2016-06" db="EMBL/GenBank/DDBJ databases">
        <authorList>
            <person name="Kjaerup R.B."/>
            <person name="Dalgaard T.S."/>
            <person name="Juul-Madsen H.R."/>
        </authorList>
    </citation>
    <scope>NUCLEOTIDE SEQUENCE [LARGE SCALE GENOMIC DNA]</scope>
    <source>
        <strain evidence="3 4">1245752.6</strain>
    </source>
</reference>
<dbReference type="CDD" id="cd01949">
    <property type="entry name" value="GGDEF"/>
    <property type="match status" value="1"/>
</dbReference>
<dbReference type="EMBL" id="MAEM01000369">
    <property type="protein sequence ID" value="OBS00339.1"/>
    <property type="molecule type" value="Genomic_DNA"/>
</dbReference>
<protein>
    <recommendedName>
        <fullName evidence="2">GGDEF domain-containing protein</fullName>
    </recommendedName>
</protein>
<dbReference type="InterPro" id="IPR050469">
    <property type="entry name" value="Diguanylate_Cyclase"/>
</dbReference>
<sequence>MGRLGAWWWQRDHFDHLASLLQSRGMAGRTRATIALIGASLAVLILATMWSETGPRGPAQLVCAFAAAAGAASGALLWTLRWPTRRQAVGFAVLSSASIGLAALAQSDPLVAMLACTILATMAGYIAVFHGPPLMLFNFAIAALAGAVQAVRISVGSGVVSALCAYTVILTLNLSVPFGIQAVAQMLGVDAMRAERDQLTGLLNRRAFHRRAARYLQRDRALLDQLVVTLIDLDRFKQLNDRHGHSAGDAALVAVARALRECTDDTAELARVGGEEFVIAEVCAPGEVGLRAQRLCDAIAALPFGLTASVGTAAVYWLPDAPTSIDELICAADAAMYVAKRRGGNQTWHHQSDYRGDGISA</sequence>
<dbReference type="Pfam" id="PF00990">
    <property type="entry name" value="GGDEF"/>
    <property type="match status" value="1"/>
</dbReference>
<feature type="transmembrane region" description="Helical" evidence="1">
    <location>
        <begin position="32"/>
        <end position="51"/>
    </location>
</feature>
<dbReference type="AlphaFoldDB" id="A0A1A6BDL5"/>
<evidence type="ECO:0000313" key="3">
    <source>
        <dbReference type="EMBL" id="OBS00339.1"/>
    </source>
</evidence>
<dbReference type="InterPro" id="IPR000160">
    <property type="entry name" value="GGDEF_dom"/>
</dbReference>
<dbReference type="NCBIfam" id="TIGR00254">
    <property type="entry name" value="GGDEF"/>
    <property type="match status" value="1"/>
</dbReference>
<name>A0A1A6BDL5_MYCGO</name>
<evidence type="ECO:0000259" key="2">
    <source>
        <dbReference type="PROSITE" id="PS50887"/>
    </source>
</evidence>
<feature type="transmembrane region" description="Helical" evidence="1">
    <location>
        <begin position="57"/>
        <end position="80"/>
    </location>
</feature>
<gene>
    <name evidence="3" type="ORF">A9W98_25500</name>
</gene>
<dbReference type="SMART" id="SM00267">
    <property type="entry name" value="GGDEF"/>
    <property type="match status" value="1"/>
</dbReference>
<feature type="transmembrane region" description="Helical" evidence="1">
    <location>
        <begin position="87"/>
        <end position="104"/>
    </location>
</feature>
<feature type="transmembrane region" description="Helical" evidence="1">
    <location>
        <begin position="135"/>
        <end position="153"/>
    </location>
</feature>
<evidence type="ECO:0000313" key="4">
    <source>
        <dbReference type="Proteomes" id="UP000093757"/>
    </source>
</evidence>
<feature type="domain" description="GGDEF" evidence="2">
    <location>
        <begin position="224"/>
        <end position="352"/>
    </location>
</feature>
<dbReference type="OrthoDB" id="23692at2"/>
<dbReference type="InterPro" id="IPR029787">
    <property type="entry name" value="Nucleotide_cyclase"/>
</dbReference>
<dbReference type="PANTHER" id="PTHR45138:SF9">
    <property type="entry name" value="DIGUANYLATE CYCLASE DGCM-RELATED"/>
    <property type="match status" value="1"/>
</dbReference>